<protein>
    <recommendedName>
        <fullName evidence="3">Capsular polysaccharide biosynthesis protein</fullName>
    </recommendedName>
</protein>
<accession>A0ABW6BUW8</accession>
<gene>
    <name evidence="1" type="ORF">ACFS7Z_07490</name>
</gene>
<sequence length="344" mass="40069">MKHLFYIHSYITHYVALEVIKHHGLIHTDCVLMYGRKFQPLLSPAGMQQVELPFTHHPQNSFALERKFWRGWEKLNRFDSFVKKFTEGDKFKIYTNQTGIDFIRLFISHKNCKGFSLLEEGIASYYTLDKVNTEICPSGNSTDFFKILLFLNYRGRLTPQKWFYDTGYEHVYGMSEASFPGFERKVRLPFPFYNNLPMPGFGHILVLDATAEYGVTTLKSTLSALAEALQYVAKRGVGKLWVKYHPDQANSVDTRKRYEQVFKEHSQFLKVEEVPQHVSLEFVAGNTNNTGTVFYVFLSSVGLYAGLCGRKVYSFASCMYRFDLQYEQRVQRLPDVFKENVKFL</sequence>
<evidence type="ECO:0000313" key="2">
    <source>
        <dbReference type="Proteomes" id="UP001597641"/>
    </source>
</evidence>
<name>A0ABW6BUW8_9BACT</name>
<proteinExistence type="predicted"/>
<evidence type="ECO:0000313" key="1">
    <source>
        <dbReference type="EMBL" id="MFD3000199.1"/>
    </source>
</evidence>
<organism evidence="1 2">
    <name type="scientific">Pontibacter toksunensis</name>
    <dbReference type="NCBI Taxonomy" id="1332631"/>
    <lineage>
        <taxon>Bacteria</taxon>
        <taxon>Pseudomonadati</taxon>
        <taxon>Bacteroidota</taxon>
        <taxon>Cytophagia</taxon>
        <taxon>Cytophagales</taxon>
        <taxon>Hymenobacteraceae</taxon>
        <taxon>Pontibacter</taxon>
    </lineage>
</organism>
<evidence type="ECO:0008006" key="3">
    <source>
        <dbReference type="Google" id="ProtNLM"/>
    </source>
</evidence>
<reference evidence="2" key="1">
    <citation type="journal article" date="2019" name="Int. J. Syst. Evol. Microbiol.">
        <title>The Global Catalogue of Microorganisms (GCM) 10K type strain sequencing project: providing services to taxonomists for standard genome sequencing and annotation.</title>
        <authorList>
            <consortium name="The Broad Institute Genomics Platform"/>
            <consortium name="The Broad Institute Genome Sequencing Center for Infectious Disease"/>
            <person name="Wu L."/>
            <person name="Ma J."/>
        </authorList>
    </citation>
    <scope>NUCLEOTIDE SEQUENCE [LARGE SCALE GENOMIC DNA]</scope>
    <source>
        <strain evidence="2">KCTC 23984</strain>
    </source>
</reference>
<dbReference type="EMBL" id="JBHUOX010000004">
    <property type="protein sequence ID" value="MFD3000199.1"/>
    <property type="molecule type" value="Genomic_DNA"/>
</dbReference>
<keyword evidence="2" id="KW-1185">Reference proteome</keyword>
<dbReference type="Proteomes" id="UP001597641">
    <property type="component" value="Unassembled WGS sequence"/>
</dbReference>
<comment type="caution">
    <text evidence="1">The sequence shown here is derived from an EMBL/GenBank/DDBJ whole genome shotgun (WGS) entry which is preliminary data.</text>
</comment>